<protein>
    <submittedName>
        <fullName evidence="2">Uncharacterized protein</fullName>
    </submittedName>
</protein>
<dbReference type="Proteomes" id="UP000827892">
    <property type="component" value="Chromosome I"/>
</dbReference>
<feature type="compositionally biased region" description="Basic and acidic residues" evidence="1">
    <location>
        <begin position="83"/>
        <end position="95"/>
    </location>
</feature>
<reference evidence="2 3" key="1">
    <citation type="submission" date="2022-05" db="EMBL/GenBank/DDBJ databases">
        <title>Chromosome-level reference genomes for two strains of Caenorhabditis briggsae: an improved platform for comparative genomics.</title>
        <authorList>
            <person name="Stevens L."/>
            <person name="Andersen E.C."/>
        </authorList>
    </citation>
    <scope>NUCLEOTIDE SEQUENCE [LARGE SCALE GENOMIC DNA]</scope>
    <source>
        <strain evidence="2">QX1410_ONT</strain>
        <tissue evidence="2">Whole-organism</tissue>
    </source>
</reference>
<sequence length="95" mass="10818">MSIIIILDALSFSSLKRRQPANSPLQKVMFHGILIHDSCFKNPEVSVSEGFAVSRARRCWWLSHPGTGFSKKGRVREQEEEASDRKAEKNLMRMG</sequence>
<evidence type="ECO:0000256" key="1">
    <source>
        <dbReference type="SAM" id="MobiDB-lite"/>
    </source>
</evidence>
<feature type="region of interest" description="Disordered" evidence="1">
    <location>
        <begin position="70"/>
        <end position="95"/>
    </location>
</feature>
<gene>
    <name evidence="2" type="ORF">L3Y34_014662</name>
</gene>
<organism evidence="2 3">
    <name type="scientific">Caenorhabditis briggsae</name>
    <dbReference type="NCBI Taxonomy" id="6238"/>
    <lineage>
        <taxon>Eukaryota</taxon>
        <taxon>Metazoa</taxon>
        <taxon>Ecdysozoa</taxon>
        <taxon>Nematoda</taxon>
        <taxon>Chromadorea</taxon>
        <taxon>Rhabditida</taxon>
        <taxon>Rhabditina</taxon>
        <taxon>Rhabditomorpha</taxon>
        <taxon>Rhabditoidea</taxon>
        <taxon>Rhabditidae</taxon>
        <taxon>Peloderinae</taxon>
        <taxon>Caenorhabditis</taxon>
    </lineage>
</organism>
<dbReference type="AlphaFoldDB" id="A0AAE9DTV6"/>
<evidence type="ECO:0000313" key="2">
    <source>
        <dbReference type="EMBL" id="ULU10523.1"/>
    </source>
</evidence>
<dbReference type="EMBL" id="CP090891">
    <property type="protein sequence ID" value="ULU10523.1"/>
    <property type="molecule type" value="Genomic_DNA"/>
</dbReference>
<evidence type="ECO:0000313" key="3">
    <source>
        <dbReference type="Proteomes" id="UP000827892"/>
    </source>
</evidence>
<name>A0AAE9DTV6_CAEBR</name>
<proteinExistence type="predicted"/>
<accession>A0AAE9DTV6</accession>